<evidence type="ECO:0000256" key="16">
    <source>
        <dbReference type="ARBA" id="ARBA00023136"/>
    </source>
</evidence>
<evidence type="ECO:0000256" key="20">
    <source>
        <dbReference type="ARBA" id="ARBA00023268"/>
    </source>
</evidence>
<keyword evidence="21 23" id="KW-0687">Ribonucleoprotein</keyword>
<dbReference type="GO" id="GO:0008270">
    <property type="term" value="F:zinc ion binding"/>
    <property type="evidence" value="ECO:0007669"/>
    <property type="project" value="UniProtKB-UniRule"/>
</dbReference>
<comment type="pathway">
    <text evidence="3">Glycan metabolism; heparin biosynthesis.</text>
</comment>
<accession>A0A0D8Y6H4</accession>
<dbReference type="GO" id="GO:0015016">
    <property type="term" value="F:heparan sulfate N-sulfotransferase activity"/>
    <property type="evidence" value="ECO:0007669"/>
    <property type="project" value="InterPro"/>
</dbReference>
<evidence type="ECO:0000256" key="6">
    <source>
        <dbReference type="ARBA" id="ARBA00022679"/>
    </source>
</evidence>
<dbReference type="UniPathway" id="UPA00862"/>
<evidence type="ECO:0000256" key="11">
    <source>
        <dbReference type="ARBA" id="ARBA00022833"/>
    </source>
</evidence>
<dbReference type="GO" id="GO:0000139">
    <property type="term" value="C:Golgi membrane"/>
    <property type="evidence" value="ECO:0007669"/>
    <property type="project" value="UniProtKB-SubCell"/>
</dbReference>
<dbReference type="GO" id="GO:0000243">
    <property type="term" value="C:commitment complex"/>
    <property type="evidence" value="ECO:0007669"/>
    <property type="project" value="UniProtKB-UniRule"/>
</dbReference>
<keyword evidence="8 23" id="KW-0479">Metal-binding</keyword>
<dbReference type="EMBL" id="KN716177">
    <property type="protein sequence ID" value="KJH51782.1"/>
    <property type="molecule type" value="Genomic_DNA"/>
</dbReference>
<dbReference type="GO" id="GO:0005685">
    <property type="term" value="C:U1 snRNP"/>
    <property type="evidence" value="ECO:0007669"/>
    <property type="project" value="UniProtKB-UniRule"/>
</dbReference>
<dbReference type="PANTHER" id="PTHR10605">
    <property type="entry name" value="HEPARAN SULFATE SULFOTRANSFERASE"/>
    <property type="match status" value="1"/>
</dbReference>
<keyword evidence="14 27" id="KW-1133">Transmembrane helix</keyword>
<dbReference type="GO" id="GO:0030627">
    <property type="term" value="F:pre-mRNA 5'-splice site binding"/>
    <property type="evidence" value="ECO:0007669"/>
    <property type="project" value="InterPro"/>
</dbReference>
<evidence type="ECO:0000256" key="9">
    <source>
        <dbReference type="ARBA" id="ARBA00022771"/>
    </source>
</evidence>
<keyword evidence="19 23" id="KW-0539">Nucleus</keyword>
<evidence type="ECO:0000256" key="17">
    <source>
        <dbReference type="ARBA" id="ARBA00023157"/>
    </source>
</evidence>
<dbReference type="FunFam" id="3.30.160.60:FF:000059">
    <property type="entry name" value="U1 small nuclear ribonucleoprotein C"/>
    <property type="match status" value="1"/>
</dbReference>
<dbReference type="UniPathway" id="UPA00756"/>
<evidence type="ECO:0000313" key="29">
    <source>
        <dbReference type="EMBL" id="KJH51782.1"/>
    </source>
</evidence>
<evidence type="ECO:0000256" key="5">
    <source>
        <dbReference type="ARBA" id="ARBA00010420"/>
    </source>
</evidence>
<protein>
    <recommendedName>
        <fullName evidence="23">U1 small nuclear ribonucleoprotein C</fullName>
        <shortName evidence="23">U1 snRNP C</shortName>
        <shortName evidence="23">U1-C</shortName>
        <shortName evidence="23">U1C</shortName>
    </recommendedName>
</protein>
<dbReference type="PROSITE" id="PS50171">
    <property type="entry name" value="ZF_MATRIN"/>
    <property type="match status" value="1"/>
</dbReference>
<dbReference type="GO" id="GO:0071004">
    <property type="term" value="C:U2-type prespliceosome"/>
    <property type="evidence" value="ECO:0007669"/>
    <property type="project" value="UniProtKB-UniRule"/>
</dbReference>
<dbReference type="InterPro" id="IPR021930">
    <property type="entry name" value="Heparan_SO4_deacetylase_dom"/>
</dbReference>
<dbReference type="GO" id="GO:0015012">
    <property type="term" value="P:heparan sulfate proteoglycan biosynthetic process"/>
    <property type="evidence" value="ECO:0007669"/>
    <property type="project" value="UniProtKB-UniPathway"/>
</dbReference>
<comment type="pathway">
    <text evidence="4">Glycan metabolism; heparan sulfate biosynthesis.</text>
</comment>
<feature type="domain" description="Matrin-type" evidence="28">
    <location>
        <begin position="860"/>
        <end position="892"/>
    </location>
</feature>
<name>A0A0D8Y6H4_DICVI</name>
<dbReference type="GO" id="GO:0030619">
    <property type="term" value="F:U1 snRNA binding"/>
    <property type="evidence" value="ECO:0007669"/>
    <property type="project" value="UniProtKB-UniRule"/>
</dbReference>
<evidence type="ECO:0000256" key="7">
    <source>
        <dbReference type="ARBA" id="ARBA00022692"/>
    </source>
</evidence>
<keyword evidence="12 23" id="KW-0694">RNA-binding</keyword>
<dbReference type="InterPro" id="IPR000863">
    <property type="entry name" value="Sulfotransferase_dom"/>
</dbReference>
<dbReference type="InterPro" id="IPR013085">
    <property type="entry name" value="U1-CZ_Znf_C2H2"/>
</dbReference>
<keyword evidence="15" id="KW-0333">Golgi apparatus</keyword>
<evidence type="ECO:0000256" key="14">
    <source>
        <dbReference type="ARBA" id="ARBA00022989"/>
    </source>
</evidence>
<organism evidence="29 30">
    <name type="scientific">Dictyocaulus viviparus</name>
    <name type="common">Bovine lungworm</name>
    <dbReference type="NCBI Taxonomy" id="29172"/>
    <lineage>
        <taxon>Eukaryota</taxon>
        <taxon>Metazoa</taxon>
        <taxon>Ecdysozoa</taxon>
        <taxon>Nematoda</taxon>
        <taxon>Chromadorea</taxon>
        <taxon>Rhabditida</taxon>
        <taxon>Rhabditina</taxon>
        <taxon>Rhabditomorpha</taxon>
        <taxon>Strongyloidea</taxon>
        <taxon>Metastrongylidae</taxon>
        <taxon>Dictyocaulus</taxon>
    </lineage>
</organism>
<feature type="binding site" evidence="25">
    <location>
        <begin position="809"/>
        <end position="813"/>
    </location>
    <ligand>
        <name>3'-phosphoadenylyl sulfate</name>
        <dbReference type="ChEBI" id="CHEBI:58339"/>
    </ligand>
</feature>
<dbReference type="GO" id="GO:0030210">
    <property type="term" value="P:heparin proteoglycan biosynthetic process"/>
    <property type="evidence" value="ECO:0007669"/>
    <property type="project" value="UniProtKB-UniPathway"/>
</dbReference>
<dbReference type="InterPro" id="IPR027417">
    <property type="entry name" value="P-loop_NTPase"/>
</dbReference>
<dbReference type="GO" id="GO:0000395">
    <property type="term" value="P:mRNA 5'-splice site recognition"/>
    <property type="evidence" value="ECO:0007669"/>
    <property type="project" value="UniProtKB-UniRule"/>
</dbReference>
<evidence type="ECO:0000256" key="25">
    <source>
        <dbReference type="PIRSR" id="PIRSR637359-2"/>
    </source>
</evidence>
<feature type="disulfide bond" evidence="26">
    <location>
        <begin position="795"/>
        <end position="804"/>
    </location>
</feature>
<comment type="subunit">
    <text evidence="22">Component of the U1 snRNP. The U1 snRNP is composed of the U1 snRNA and the 7 core Sm proteins SNRPB, SNRPD1, SNRPD2, SNRPD3, SNRPE, SNRPF and SNRPG that assemble in a heptameric protein ring on the Sm site of the small nuclear RNA to form the core snRNP, and at least 3 U1 snRNP-specific proteins SNRNP70/U1-70K, SNRPA/U1-A and SNRPC/U1-C. SNRPC/U1-C interacts with U1 snRNA and the 5' splice-site region of the pre-mRNA. Interacts (via N-terminus) with TIA1 (via C-terminus); thereby promoting spliceosomal U1 snRNP recruitment to 5' splice sites.</text>
</comment>
<comment type="subunit">
    <text evidence="23">U1 snRNP is composed of the 7 core Sm proteins B/B', D1, D2, D3, E, F and G that assemble in a heptameric protein ring on the Sm site of the small nuclear RNA to form the core snRNP, and at least 3 U1 snRNP-specific proteins U1-70K, U1-A and U1-C. U1-C interacts with U1 snRNA and the 5' splice-site region of the pre-mRNA.</text>
</comment>
<reference evidence="29 30" key="1">
    <citation type="submission" date="2013-11" db="EMBL/GenBank/DDBJ databases">
        <title>Draft genome of the bovine lungworm Dictyocaulus viviparus.</title>
        <authorList>
            <person name="Mitreva M."/>
        </authorList>
    </citation>
    <scope>NUCLEOTIDE SEQUENCE [LARGE SCALE GENOMIC DNA]</scope>
    <source>
        <strain evidence="29 30">HannoverDv2000</strain>
    </source>
</reference>
<dbReference type="SUPFAM" id="SSF52540">
    <property type="entry name" value="P-loop containing nucleoside triphosphate hydrolases"/>
    <property type="match status" value="1"/>
</dbReference>
<evidence type="ECO:0000256" key="12">
    <source>
        <dbReference type="ARBA" id="ARBA00022884"/>
    </source>
</evidence>
<dbReference type="Pfam" id="PF00685">
    <property type="entry name" value="Sulfotransfer_1"/>
    <property type="match status" value="1"/>
</dbReference>
<dbReference type="Pfam" id="PF12062">
    <property type="entry name" value="HSNSD-CE"/>
    <property type="match status" value="1"/>
</dbReference>
<evidence type="ECO:0000256" key="15">
    <source>
        <dbReference type="ARBA" id="ARBA00023034"/>
    </source>
</evidence>
<evidence type="ECO:0000256" key="2">
    <source>
        <dbReference type="ARBA" id="ARBA00004323"/>
    </source>
</evidence>
<dbReference type="InterPro" id="IPR056793">
    <property type="entry name" value="HSNSD_N"/>
</dbReference>
<evidence type="ECO:0000256" key="10">
    <source>
        <dbReference type="ARBA" id="ARBA00022801"/>
    </source>
</evidence>
<keyword evidence="7 27" id="KW-0812">Transmembrane</keyword>
<comment type="similarity">
    <text evidence="23">Belongs to the U1 small nuclear ribonucleoprotein C family.</text>
</comment>
<evidence type="ECO:0000256" key="27">
    <source>
        <dbReference type="SAM" id="Phobius"/>
    </source>
</evidence>
<keyword evidence="6 29" id="KW-0808">Transferase</keyword>
<evidence type="ECO:0000259" key="28">
    <source>
        <dbReference type="PROSITE" id="PS50171"/>
    </source>
</evidence>
<dbReference type="InterPro" id="IPR017340">
    <property type="entry name" value="U1_snRNP-C"/>
</dbReference>
<keyword evidence="30" id="KW-1185">Reference proteome</keyword>
<sequence length="990" mass="113818">MLPYYSRRLLKSLKIALLLTFSVFILLFCRISLGPDIAVQRFPAQRLPLYKCPCNNVSSTNTIAPQFIFRNLTEHRALVLVESTYSRHGRLLQQIITASKYPFTVETFSKNLPLLTTSLRGRYTIIVIENYYKYLNMAKWNRKLLDKYCADYKVPIISFLSTRPNATYNRMKIKGSNLYFWQSQTVVSLKVVNSSIHRISRVGTERLNINMQDWVLFEESSTYTTVISAKDASGRYRAAVLHDKGEEDNVERILFGHNVTDWMIKVLFNLYDSKIMTFFDVLWYTTCGHIGWGLERYLQIDIDDIFVGARGTRMVESDVRALLESQKRLRHYISNFTYMLGFSGSYFHNGDDNEDRGDEHLVELAEHFVWFPHMWRHNHAHEHNYTYLQATMIQNYMFAKNMRLPVKYPYAIAPQHDGVYPVHVDLYNAWRKVWKVEVTATEEYPHFKPASGRRGFVYMNISVLPRQTCGLYTHTQFFHNYPGGLSKLSNLIYGGELFFTVLFNPISIFMTHQQNFAHDRLGSYAFDNLVRFISCWTNIKLRWQNPVQSSRMYFSLMPHEKEPIWSNPCKDPRHKAILPPSLNCTTLTFPNTIIVGPQKTGTSALAMFLSLHPNVSANELIPESFEELQFFGGPNYHKGIEWYSRKFVHSQIIFEKSATYFDNVNAAQQAYALVPDAKIVIILHDPAKRAYSWYQHMLAHNETSVVLAGNMESVLDSESFQLKKIRQRCISGGRYIHHIDRWLEFYPLSSLILIDGEKLRGDPVTVLTELTEKLGLPYFNFESALRFSPSKGFFCKVHNGKTRCLGRGKGRAYPAMSPGLLSRLNGIFESDNIALHRFLVKNRLPVPQWLHSLESNMPKYYCDYCDTFLTHDSPSVRKTHNGGRKHKENVRMFYQRWMEEQAQKLVDATARAFTGGGAAKPMGKPTIGAPMGAPMMPAMMGRPPVMGAAVAGMRAPMPPFGFPGTMPPFGVPMGMPPMRGPPAPFRAPPH</sequence>
<gene>
    <name evidence="29" type="ORF">DICVIV_02095</name>
</gene>
<dbReference type="Pfam" id="PF06220">
    <property type="entry name" value="zf-U1"/>
    <property type="match status" value="1"/>
</dbReference>
<dbReference type="GO" id="GO:0000387">
    <property type="term" value="P:spliceosomal snRNP assembly"/>
    <property type="evidence" value="ECO:0007669"/>
    <property type="project" value="UniProtKB-UniRule"/>
</dbReference>
<dbReference type="OrthoDB" id="8958249at2759"/>
<feature type="binding site" evidence="25">
    <location>
        <position position="692"/>
    </location>
    <ligand>
        <name>3'-phosphoadenylyl sulfate</name>
        <dbReference type="ChEBI" id="CHEBI:58339"/>
    </ligand>
</feature>
<keyword evidence="10" id="KW-0378">Hydrolase</keyword>
<comment type="subcellular location">
    <subcellularLocation>
        <location evidence="2">Golgi apparatus membrane</location>
        <topology evidence="2">Single-pass type II membrane protein</topology>
    </subcellularLocation>
    <subcellularLocation>
        <location evidence="1 23">Nucleus</location>
    </subcellularLocation>
</comment>
<proteinExistence type="inferred from homology"/>
<evidence type="ECO:0000256" key="13">
    <source>
        <dbReference type="ARBA" id="ARBA00022968"/>
    </source>
</evidence>
<dbReference type="Gene3D" id="3.40.50.300">
    <property type="entry name" value="P-loop containing nucleotide triphosphate hydrolases"/>
    <property type="match status" value="1"/>
</dbReference>
<dbReference type="GO" id="GO:0019213">
    <property type="term" value="F:deacetylase activity"/>
    <property type="evidence" value="ECO:0007669"/>
    <property type="project" value="TreeGrafter"/>
</dbReference>
<dbReference type="InterPro" id="IPR000690">
    <property type="entry name" value="Matrin/U1-C_Znf_C2H2"/>
</dbReference>
<keyword evidence="17 26" id="KW-1015">Disulfide bond</keyword>
<keyword evidence="11 23" id="KW-0862">Zinc</keyword>
<keyword evidence="16 27" id="KW-0472">Membrane</keyword>
<dbReference type="GO" id="GO:0016787">
    <property type="term" value="F:hydrolase activity"/>
    <property type="evidence" value="ECO:0007669"/>
    <property type="project" value="UniProtKB-KW"/>
</dbReference>
<evidence type="ECO:0000256" key="19">
    <source>
        <dbReference type="ARBA" id="ARBA00023242"/>
    </source>
</evidence>
<comment type="similarity">
    <text evidence="5">Belongs to the sulfotransferase 1 family. NDST subfamily.</text>
</comment>
<evidence type="ECO:0000256" key="22">
    <source>
        <dbReference type="ARBA" id="ARBA00046357"/>
    </source>
</evidence>
<keyword evidence="9 23" id="KW-0863">Zinc-finger</keyword>
<evidence type="ECO:0000313" key="30">
    <source>
        <dbReference type="Proteomes" id="UP000053766"/>
    </source>
</evidence>
<evidence type="ECO:0000256" key="21">
    <source>
        <dbReference type="ARBA" id="ARBA00023274"/>
    </source>
</evidence>
<dbReference type="GO" id="GO:0003729">
    <property type="term" value="F:mRNA binding"/>
    <property type="evidence" value="ECO:0007669"/>
    <property type="project" value="UniProtKB-UniRule"/>
</dbReference>
<evidence type="ECO:0000256" key="23">
    <source>
        <dbReference type="HAMAP-Rule" id="MF_03153"/>
    </source>
</evidence>
<evidence type="ECO:0000256" key="8">
    <source>
        <dbReference type="ARBA" id="ARBA00022723"/>
    </source>
</evidence>
<feature type="transmembrane region" description="Helical" evidence="27">
    <location>
        <begin position="12"/>
        <end position="33"/>
    </location>
</feature>
<evidence type="ECO:0000256" key="18">
    <source>
        <dbReference type="ARBA" id="ARBA00023180"/>
    </source>
</evidence>
<evidence type="ECO:0000256" key="26">
    <source>
        <dbReference type="PIRSR" id="PIRSR637359-3"/>
    </source>
</evidence>
<reference evidence="30" key="2">
    <citation type="journal article" date="2016" name="Sci. Rep.">
        <title>Dictyocaulus viviparus genome, variome and transcriptome elucidate lungworm biology and support future intervention.</title>
        <authorList>
            <person name="McNulty S.N."/>
            <person name="Strube C."/>
            <person name="Rosa B.A."/>
            <person name="Martin J.C."/>
            <person name="Tyagi R."/>
            <person name="Choi Y.J."/>
            <person name="Wang Q."/>
            <person name="Hallsworth Pepin K."/>
            <person name="Zhang X."/>
            <person name="Ozersky P."/>
            <person name="Wilson R.K."/>
            <person name="Sternberg P.W."/>
            <person name="Gasser R.B."/>
            <person name="Mitreva M."/>
        </authorList>
    </citation>
    <scope>NUCLEOTIDE SEQUENCE [LARGE SCALE GENOMIC DNA]</scope>
    <source>
        <strain evidence="30">HannoverDv2000</strain>
    </source>
</reference>
<keyword evidence="18" id="KW-0325">Glycoprotein</keyword>
<evidence type="ECO:0000256" key="1">
    <source>
        <dbReference type="ARBA" id="ARBA00004123"/>
    </source>
</evidence>
<keyword evidence="20" id="KW-0511">Multifunctional enzyme</keyword>
<evidence type="ECO:0000256" key="3">
    <source>
        <dbReference type="ARBA" id="ARBA00004841"/>
    </source>
</evidence>
<dbReference type="InterPro" id="IPR003604">
    <property type="entry name" value="Matrin/U1-like-C_Znf_C2H2"/>
</dbReference>
<comment type="function">
    <text evidence="23">Component of the spliceosomal U1 snRNP, which is essential for recognition of the pre-mRNA 5' splice-site and the subsequent assembly of the spliceosome. U1-C is directly involved in initial 5' splice-site recognition for both constitutive and regulated alternative splicing. The interaction with the 5' splice-site seems to precede base-pairing between the pre-mRNA and the U1 snRNA. Stimulates commitment or early (E) complex formation by stabilizing the base pairing of the 5' end of the U1 snRNA and the 5' splice-site region.</text>
</comment>
<dbReference type="Proteomes" id="UP000053766">
    <property type="component" value="Unassembled WGS sequence"/>
</dbReference>
<dbReference type="Gene3D" id="3.30.160.60">
    <property type="entry name" value="Classic Zinc Finger"/>
    <property type="match status" value="1"/>
</dbReference>
<dbReference type="InterPro" id="IPR037359">
    <property type="entry name" value="NST/OST"/>
</dbReference>
<dbReference type="HAMAP" id="MF_03153">
    <property type="entry name" value="U1_C"/>
    <property type="match status" value="1"/>
</dbReference>
<dbReference type="InterPro" id="IPR036236">
    <property type="entry name" value="Znf_C2H2_sf"/>
</dbReference>
<evidence type="ECO:0000256" key="24">
    <source>
        <dbReference type="PIRSR" id="PIRSR637359-1"/>
    </source>
</evidence>
<evidence type="ECO:0000256" key="4">
    <source>
        <dbReference type="ARBA" id="ARBA00005093"/>
    </source>
</evidence>
<dbReference type="SUPFAM" id="SSF57667">
    <property type="entry name" value="beta-beta-alpha zinc fingers"/>
    <property type="match status" value="1"/>
</dbReference>
<dbReference type="STRING" id="29172.A0A0D8Y6H4"/>
<keyword evidence="13" id="KW-0735">Signal-anchor</keyword>
<dbReference type="PANTHER" id="PTHR10605:SF56">
    <property type="entry name" value="BIFUNCTIONAL HEPARAN SULFATE N-DEACETYLASE_N-SULFOTRANSFERASE"/>
    <property type="match status" value="1"/>
</dbReference>
<dbReference type="Pfam" id="PF25119">
    <property type="entry name" value="HSNSD_N"/>
    <property type="match status" value="1"/>
</dbReference>
<dbReference type="SMART" id="SM00451">
    <property type="entry name" value="ZnF_U1"/>
    <property type="match status" value="1"/>
</dbReference>
<dbReference type="AlphaFoldDB" id="A0A0D8Y6H4"/>
<feature type="active site" description="For sulfotransferase activity" evidence="24">
    <location>
        <position position="599"/>
    </location>
</feature>